<protein>
    <submittedName>
        <fullName evidence="1">Uncharacterized protein</fullName>
    </submittedName>
</protein>
<dbReference type="Proteomes" id="UP000078200">
    <property type="component" value="Unassembled WGS sequence"/>
</dbReference>
<dbReference type="VEuPathDB" id="VectorBase:GAUT013210"/>
<dbReference type="EnsemblMetazoa" id="GAUT013210-RA">
    <property type="protein sequence ID" value="GAUT013210-PA"/>
    <property type="gene ID" value="GAUT013210"/>
</dbReference>
<evidence type="ECO:0000313" key="2">
    <source>
        <dbReference type="Proteomes" id="UP000078200"/>
    </source>
</evidence>
<keyword evidence="2" id="KW-1185">Reference proteome</keyword>
<accession>A0A1A9URS0</accession>
<organism evidence="1 2">
    <name type="scientific">Glossina austeni</name>
    <name type="common">Savannah tsetse fly</name>
    <dbReference type="NCBI Taxonomy" id="7395"/>
    <lineage>
        <taxon>Eukaryota</taxon>
        <taxon>Metazoa</taxon>
        <taxon>Ecdysozoa</taxon>
        <taxon>Arthropoda</taxon>
        <taxon>Hexapoda</taxon>
        <taxon>Insecta</taxon>
        <taxon>Pterygota</taxon>
        <taxon>Neoptera</taxon>
        <taxon>Endopterygota</taxon>
        <taxon>Diptera</taxon>
        <taxon>Brachycera</taxon>
        <taxon>Muscomorpha</taxon>
        <taxon>Hippoboscoidea</taxon>
        <taxon>Glossinidae</taxon>
        <taxon>Glossina</taxon>
    </lineage>
</organism>
<name>A0A1A9URS0_GLOAU</name>
<reference evidence="1" key="1">
    <citation type="submission" date="2020-05" db="UniProtKB">
        <authorList>
            <consortium name="EnsemblMetazoa"/>
        </authorList>
    </citation>
    <scope>IDENTIFICATION</scope>
    <source>
        <strain evidence="1">TTRI</strain>
    </source>
</reference>
<proteinExistence type="predicted"/>
<dbReference type="AlphaFoldDB" id="A0A1A9URS0"/>
<evidence type="ECO:0000313" key="1">
    <source>
        <dbReference type="EnsemblMetazoa" id="GAUT013210-PA"/>
    </source>
</evidence>
<sequence>MIISKLCYVWWECLDFFFIPSTDDEEANFYNSVETKVNGTGVAVPDTDVICLTIPLPNCCHNPVPDPNGPVDNTVDGRRERIDCILDESKNGTLLEVFGIDPPCCVEDNK</sequence>